<dbReference type="Pfam" id="PF03865">
    <property type="entry name" value="ShlB"/>
    <property type="match status" value="1"/>
</dbReference>
<comment type="caution">
    <text evidence="2">The sequence shown here is derived from an EMBL/GenBank/DDBJ whole genome shotgun (WGS) entry which is preliminary data.</text>
</comment>
<sequence>MAIDFPPALPPQLTTPQYIESVSGASASYIGKVIGYELRVSGTHYLSNDELDAIFVAAKTPSQAIFLMNSLVLRKGHLLVTMQYAPDSNVVYIHAVQGRVADVQGDQLGEFFEGLVGDADLTRAEFERARVMANVKSQRIGMDYSVSYQNDANNPEDVVLVFEPRPVEDFDSTDVVFQIGNQGSRYVGRYFGDVGISHNFENGTRATFGYETAFTDLGESRNGENYHRFQLGADRAFKGGLYGINASHTEYSQDFGPVTIVGTTTTGGTPLCGLLGIGCGTTTTTTSVQNLSLDADIDAVALTGEQVLSADITHRFNLFEKVEYIDSQIDAGSFGSLQDEKYGTVELGAKYFSASLMDGKTFRWSAQLSLKAGVTGDSGTLGTATATSPEVGPTTRTAEFVVVLPKVAAKLPLSDASELNFNFSAQIADEQLPQQQQWVLGGMSALSAYLPGVLSGDSGYFTAADFTHKFILGGVDLSVSVFVEYGASQFENASGAAGAERSIADMGVRIGADLGWGITLDAVAARPLMDDGFESSDELDKLEADFYVVLKKVF</sequence>
<dbReference type="PANTHER" id="PTHR34597:SF3">
    <property type="entry name" value="OUTER MEMBRANE TRANSPORTER CDIB"/>
    <property type="match status" value="1"/>
</dbReference>
<name>A0ABS6VM04_9GAMM</name>
<accession>A0ABS6VM04</accession>
<dbReference type="PANTHER" id="PTHR34597">
    <property type="entry name" value="SLR1661 PROTEIN"/>
    <property type="match status" value="1"/>
</dbReference>
<protein>
    <submittedName>
        <fullName evidence="2">Hemin-binding protein</fullName>
    </submittedName>
</protein>
<evidence type="ECO:0000313" key="2">
    <source>
        <dbReference type="EMBL" id="MBW2939309.1"/>
    </source>
</evidence>
<reference evidence="2" key="1">
    <citation type="submission" date="2021-07" db="EMBL/GenBank/DDBJ databases">
        <title>Zhongshania sp. CAU 1632 isolated from seawater.</title>
        <authorList>
            <person name="Kim W."/>
        </authorList>
    </citation>
    <scope>NUCLEOTIDE SEQUENCE</scope>
    <source>
        <strain evidence="2">CAU 1632</strain>
    </source>
</reference>
<gene>
    <name evidence="2" type="ORF">KXJ70_00855</name>
</gene>
<keyword evidence="3" id="KW-1185">Reference proteome</keyword>
<evidence type="ECO:0000259" key="1">
    <source>
        <dbReference type="Pfam" id="PF03865"/>
    </source>
</evidence>
<dbReference type="RefSeq" id="WP_219041578.1">
    <property type="nucleotide sequence ID" value="NZ_JAHWDQ010000001.1"/>
</dbReference>
<proteinExistence type="predicted"/>
<dbReference type="EMBL" id="JAHWDQ010000001">
    <property type="protein sequence ID" value="MBW2939309.1"/>
    <property type="molecule type" value="Genomic_DNA"/>
</dbReference>
<evidence type="ECO:0000313" key="3">
    <source>
        <dbReference type="Proteomes" id="UP001166291"/>
    </source>
</evidence>
<dbReference type="InterPro" id="IPR051544">
    <property type="entry name" value="TPS_OM_transporter"/>
</dbReference>
<organism evidence="2 3">
    <name type="scientific">Zhongshania aquimaris</name>
    <dbReference type="NCBI Taxonomy" id="2857107"/>
    <lineage>
        <taxon>Bacteria</taxon>
        <taxon>Pseudomonadati</taxon>
        <taxon>Pseudomonadota</taxon>
        <taxon>Gammaproteobacteria</taxon>
        <taxon>Cellvibrionales</taxon>
        <taxon>Spongiibacteraceae</taxon>
        <taxon>Zhongshania</taxon>
    </lineage>
</organism>
<feature type="domain" description="Haemolysin activator HlyB C-terminal" evidence="1">
    <location>
        <begin position="362"/>
        <end position="494"/>
    </location>
</feature>
<dbReference type="InterPro" id="IPR005565">
    <property type="entry name" value="Hemolysn_activator_HlyB_C"/>
</dbReference>
<dbReference type="Proteomes" id="UP001166291">
    <property type="component" value="Unassembled WGS sequence"/>
</dbReference>